<accession>A0A0V8E8H3</accession>
<gene>
    <name evidence="2" type="ORF">M20_0614</name>
</gene>
<evidence type="ECO:0000313" key="2">
    <source>
        <dbReference type="EMBL" id="KSU22114.1"/>
    </source>
</evidence>
<keyword evidence="1" id="KW-0812">Transmembrane</keyword>
<name>A0A0V8E8H3_LACLL</name>
<protein>
    <submittedName>
        <fullName evidence="2">Uncharacterized protein</fullName>
    </submittedName>
</protein>
<dbReference type="PATRIC" id="fig|1360.114.peg.2021"/>
<comment type="caution">
    <text evidence="2">The sequence shown here is derived from an EMBL/GenBank/DDBJ whole genome shotgun (WGS) entry which is preliminary data.</text>
</comment>
<organism evidence="2 3">
    <name type="scientific">Lactococcus lactis subsp. lactis</name>
    <name type="common">Streptococcus lactis</name>
    <dbReference type="NCBI Taxonomy" id="1360"/>
    <lineage>
        <taxon>Bacteria</taxon>
        <taxon>Bacillati</taxon>
        <taxon>Bacillota</taxon>
        <taxon>Bacilli</taxon>
        <taxon>Lactobacillales</taxon>
        <taxon>Streptococcaceae</taxon>
        <taxon>Lactococcus</taxon>
    </lineage>
</organism>
<keyword evidence="1" id="KW-1133">Transmembrane helix</keyword>
<feature type="transmembrane region" description="Helical" evidence="1">
    <location>
        <begin position="35"/>
        <end position="60"/>
    </location>
</feature>
<evidence type="ECO:0000313" key="3">
    <source>
        <dbReference type="Proteomes" id="UP000053719"/>
    </source>
</evidence>
<dbReference type="EMBL" id="LKLU01000037">
    <property type="protein sequence ID" value="KSU22114.1"/>
    <property type="molecule type" value="Genomic_DNA"/>
</dbReference>
<reference evidence="3" key="1">
    <citation type="submission" date="2015-10" db="EMBL/GenBank/DDBJ databases">
        <title>Draft Genome Sequences of 11 Lactococcus lactis subspecies cremoris strains.</title>
        <authorList>
            <person name="Wels M."/>
            <person name="Backus L."/>
            <person name="Boekhorst J."/>
            <person name="Dijkstra A."/>
            <person name="Beerthuizen M."/>
            <person name="Kelly W."/>
            <person name="Siezen R."/>
            <person name="Bachmann H."/>
            <person name="Van Hijum S."/>
        </authorList>
    </citation>
    <scope>NUCLEOTIDE SEQUENCE [LARGE SCALE GENOMIC DNA]</scope>
    <source>
        <strain evidence="3">M20</strain>
    </source>
</reference>
<dbReference type="RefSeq" id="WP_058211465.1">
    <property type="nucleotide sequence ID" value="NZ_LKLU01000037.1"/>
</dbReference>
<keyword evidence="1" id="KW-0472">Membrane</keyword>
<evidence type="ECO:0000256" key="1">
    <source>
        <dbReference type="SAM" id="Phobius"/>
    </source>
</evidence>
<dbReference type="AlphaFoldDB" id="A0A0V8E8H3"/>
<dbReference type="Proteomes" id="UP000053719">
    <property type="component" value="Unassembled WGS sequence"/>
</dbReference>
<proteinExistence type="predicted"/>
<sequence>MKKVKNIKRISFTQSFDELFEKPKLKTFESRKVKIWSLIAVAIVAFFASAPFLTVIVVTITTQSIINNSQKKIDKIKASQPYTEHDILKENLFLLHKPDYSNASPYTFKITSDKINFGNGFELNIKNSEGLNQYFKQDDFKIKAESGYSSMEQLAQYDFPNPNYKEMSSPISVFISGNLIESYEIQIDKAKGSWAKVYQLPDKWGVKTGYIINYNSPDSSYWPNHMRMIRYWIFSDGVGITVEDDANVTGTLTSDNKKSTTQEDLDVINKYSKGKLGELQENYEMTKIK</sequence>